<evidence type="ECO:0000259" key="2">
    <source>
        <dbReference type="Pfam" id="PF01425"/>
    </source>
</evidence>
<dbReference type="GO" id="GO:0004040">
    <property type="term" value="F:amidase activity"/>
    <property type="evidence" value="ECO:0007669"/>
    <property type="project" value="UniProtKB-EC"/>
</dbReference>
<name>A0A841E5Y4_9ACTN</name>
<dbReference type="Gene3D" id="3.90.1300.10">
    <property type="entry name" value="Amidase signature (AS) domain"/>
    <property type="match status" value="1"/>
</dbReference>
<proteinExistence type="predicted"/>
<reference evidence="3 4" key="1">
    <citation type="submission" date="2020-08" db="EMBL/GenBank/DDBJ databases">
        <title>Sequencing the genomes of 1000 actinobacteria strains.</title>
        <authorList>
            <person name="Klenk H.-P."/>
        </authorList>
    </citation>
    <scope>NUCLEOTIDE SEQUENCE [LARGE SCALE GENOMIC DNA]</scope>
    <source>
        <strain evidence="3 4">DSM 17294</strain>
    </source>
</reference>
<dbReference type="RefSeq" id="WP_184840143.1">
    <property type="nucleotide sequence ID" value="NZ_BAAAVN010000002.1"/>
</dbReference>
<dbReference type="PANTHER" id="PTHR42678">
    <property type="entry name" value="AMIDASE"/>
    <property type="match status" value="1"/>
</dbReference>
<accession>A0A841E5Y4</accession>
<keyword evidence="4" id="KW-1185">Reference proteome</keyword>
<dbReference type="PANTHER" id="PTHR42678:SF34">
    <property type="entry name" value="OS04G0183300 PROTEIN"/>
    <property type="match status" value="1"/>
</dbReference>
<dbReference type="EMBL" id="JACHNF010000001">
    <property type="protein sequence ID" value="MBB5982708.1"/>
    <property type="molecule type" value="Genomic_DNA"/>
</dbReference>
<dbReference type="InterPro" id="IPR036928">
    <property type="entry name" value="AS_sf"/>
</dbReference>
<feature type="region of interest" description="Disordered" evidence="1">
    <location>
        <begin position="488"/>
        <end position="518"/>
    </location>
</feature>
<feature type="domain" description="Amidase" evidence="2">
    <location>
        <begin position="9"/>
        <end position="440"/>
    </location>
</feature>
<gene>
    <name evidence="3" type="ORF">HDA44_006049</name>
</gene>
<dbReference type="EC" id="3.5.1.4" evidence="3"/>
<evidence type="ECO:0000313" key="3">
    <source>
        <dbReference type="EMBL" id="MBB5982708.1"/>
    </source>
</evidence>
<dbReference type="SUPFAM" id="SSF75304">
    <property type="entry name" value="Amidase signature (AS) enzymes"/>
    <property type="match status" value="1"/>
</dbReference>
<dbReference type="InterPro" id="IPR023631">
    <property type="entry name" value="Amidase_dom"/>
</dbReference>
<keyword evidence="3" id="KW-0378">Hydrolase</keyword>
<dbReference type="Proteomes" id="UP000558997">
    <property type="component" value="Unassembled WGS sequence"/>
</dbReference>
<organism evidence="3 4">
    <name type="scientific">Kribbella solani</name>
    <dbReference type="NCBI Taxonomy" id="236067"/>
    <lineage>
        <taxon>Bacteria</taxon>
        <taxon>Bacillati</taxon>
        <taxon>Actinomycetota</taxon>
        <taxon>Actinomycetes</taxon>
        <taxon>Propionibacteriales</taxon>
        <taxon>Kribbellaceae</taxon>
        <taxon>Kribbella</taxon>
    </lineage>
</organism>
<evidence type="ECO:0000256" key="1">
    <source>
        <dbReference type="SAM" id="MobiDB-lite"/>
    </source>
</evidence>
<protein>
    <submittedName>
        <fullName evidence="3">Amidase</fullName>
        <ecNumber evidence="3">3.5.1.4</ecNumber>
    </submittedName>
</protein>
<dbReference type="Pfam" id="PF01425">
    <property type="entry name" value="Amidase"/>
    <property type="match status" value="1"/>
</dbReference>
<comment type="caution">
    <text evidence="3">The sequence shown here is derived from an EMBL/GenBank/DDBJ whole genome shotgun (WGS) entry which is preliminary data.</text>
</comment>
<dbReference type="AlphaFoldDB" id="A0A841E5Y4"/>
<sequence>MPPLSSAERVERSLARIAEIDPSVNAICTLNPAAREQAAVLDAERAAGRVRGPLHGLPIVLKDNIDTADLATTAGSLALAGIAPPAADAELVRRLYDAGCVLIGKTNLSEWANYRGKDAQGGWSAYGGLTRNPYALEHSAGGSSSGSAAAVAARLVELGIGTETNGSIIWPASVNGVVGIKPTVGMISQRGIVPLAHSQDTAGPIAPSVRQAAAALSVLSGRPTDYAAICATDNPTDLSGVRIGVPRDTPWGMDSRRDRETELVLSRLSATGATIVDNLSIPIDDDSPGPVVLDHELKAGLEAYLRTRPDAPQTLEALIAFNREHADTELRYFGQEFFERAARTEGLAAPAYLAARAECLRMGRDGIDNLVQHHELNTLLVPGYLPAQPIDLENGDKSRGGWSAPAAWAGYPIVSVPCGMVDGLPVGVAFTGTAWTESTLVRVAHAYETLRAEEHGRFPEPELGRTAPLAAAGPDVVRLAFEGQSQAIGAAVPPTGTVPPQSPGKTAGPDRSGPALGG</sequence>
<evidence type="ECO:0000313" key="4">
    <source>
        <dbReference type="Proteomes" id="UP000558997"/>
    </source>
</evidence>